<keyword evidence="3" id="KW-1185">Reference proteome</keyword>
<dbReference type="RefSeq" id="WP_221598137.1">
    <property type="nucleotide sequence ID" value="NZ_JAIGNQ010000003.1"/>
</dbReference>
<keyword evidence="1" id="KW-0732">Signal</keyword>
<reference evidence="2 3" key="1">
    <citation type="submission" date="2021-08" db="EMBL/GenBank/DDBJ databases">
        <title>Comparative Genomics Analysis of the Genus Qipengyuania Reveals Extensive Genetic Diversity and Metabolic Versatility, Including the Description of Fifteen Novel Species.</title>
        <authorList>
            <person name="Liu Y."/>
        </authorList>
    </citation>
    <scope>NUCLEOTIDE SEQUENCE [LARGE SCALE GENOMIC DNA]</scope>
    <source>
        <strain evidence="2 3">GH25</strain>
    </source>
</reference>
<feature type="chain" id="PRO_5047448961" description="DUF11 domain-containing protein" evidence="1">
    <location>
        <begin position="27"/>
        <end position="351"/>
    </location>
</feature>
<sequence length="351" mass="35050">MKRSKQLLGAMSTIALIAFSASPALAGGSTAGSSITNNVSVSFDVGGVTQTAVTASNTFTVDRKIDVLVDFAGTAATSVAPGAQNQVLAFDVTNLSNAVVDIRLAAALNAGNAANIANFEVYRDTNGDRSLSAAELAAGPITYLDEVAADGTVAVIVIADIGLGAVNGNEFDVVLTGTAREGGTAGTQGAAITQTAGANTAGVDTVFTDGAGTTDAARDGAYSDVGKYVVAGATMSVSKTSRIVSDPVNGPTNPKAIPGATIEYCIVVSNAAGGATGTNIDVNDDLPADVSYLTAFGIFVDGNASCASGTRGDNLPTPTASYISGTHEITADLSNIAPSQSRSVYFRVTID</sequence>
<dbReference type="InterPro" id="IPR047589">
    <property type="entry name" value="DUF11_rpt"/>
</dbReference>
<feature type="signal peptide" evidence="1">
    <location>
        <begin position="1"/>
        <end position="26"/>
    </location>
</feature>
<dbReference type="PROSITE" id="PS00018">
    <property type="entry name" value="EF_HAND_1"/>
    <property type="match status" value="1"/>
</dbReference>
<proteinExistence type="predicted"/>
<name>A0ABS7JIT4_9SPHN</name>
<evidence type="ECO:0008006" key="4">
    <source>
        <dbReference type="Google" id="ProtNLM"/>
    </source>
</evidence>
<evidence type="ECO:0000313" key="3">
    <source>
        <dbReference type="Proteomes" id="UP000776651"/>
    </source>
</evidence>
<evidence type="ECO:0000313" key="2">
    <source>
        <dbReference type="EMBL" id="MBX7488810.1"/>
    </source>
</evidence>
<dbReference type="EMBL" id="JAIGNQ010000003">
    <property type="protein sequence ID" value="MBX7488810.1"/>
    <property type="molecule type" value="Genomic_DNA"/>
</dbReference>
<organism evidence="2 3">
    <name type="scientific">Qipengyuania pacifica</name>
    <dbReference type="NCBI Taxonomy" id="2860199"/>
    <lineage>
        <taxon>Bacteria</taxon>
        <taxon>Pseudomonadati</taxon>
        <taxon>Pseudomonadota</taxon>
        <taxon>Alphaproteobacteria</taxon>
        <taxon>Sphingomonadales</taxon>
        <taxon>Erythrobacteraceae</taxon>
        <taxon>Qipengyuania</taxon>
    </lineage>
</organism>
<evidence type="ECO:0000256" key="1">
    <source>
        <dbReference type="SAM" id="SignalP"/>
    </source>
</evidence>
<protein>
    <recommendedName>
        <fullName evidence="4">DUF11 domain-containing protein</fullName>
    </recommendedName>
</protein>
<dbReference type="InterPro" id="IPR018247">
    <property type="entry name" value="EF_Hand_1_Ca_BS"/>
</dbReference>
<dbReference type="NCBIfam" id="TIGR01451">
    <property type="entry name" value="B_ant_repeat"/>
    <property type="match status" value="1"/>
</dbReference>
<accession>A0ABS7JIT4</accession>
<comment type="caution">
    <text evidence="2">The sequence shown here is derived from an EMBL/GenBank/DDBJ whole genome shotgun (WGS) entry which is preliminary data.</text>
</comment>
<dbReference type="Proteomes" id="UP000776651">
    <property type="component" value="Unassembled WGS sequence"/>
</dbReference>
<gene>
    <name evidence="2" type="ORF">K3177_09810</name>
</gene>